<sequence>MFYKLKIILDNSNKYDYKISSLLHGVLMQYISLEYADELHKNGLKPYTQHFEIEEENIIWTITTLTEEAKKNIIDKLVAANPDELYLEYKDDSLKVLKLELEKTEYSELLEKTYFGNCARIVRITFKTPTAFKVSGNYQFYPTVEHIFGSLIRKHDQVSEGTKIFSEEIMDEINEHVSIAGYNLRSRMFHLEGIKIPSFVGNITLKINGTRQFVNLINMLCEFGVYSGVGIKTAIGMGSIGVSQKSGKE</sequence>
<gene>
    <name evidence="2" type="primary">cas6</name>
    <name evidence="2" type="ORF">HW270_05805</name>
</gene>
<dbReference type="Pfam" id="PF10040">
    <property type="entry name" value="CRISPR_Cas6"/>
    <property type="match status" value="1"/>
</dbReference>
<name>A0A7Y8VS10_9FIRM</name>
<evidence type="ECO:0000313" key="2">
    <source>
        <dbReference type="EMBL" id="NWO23576.1"/>
    </source>
</evidence>
<reference evidence="2 3" key="1">
    <citation type="submission" date="2020-06" db="EMBL/GenBank/DDBJ databases">
        <title>Mogibacterium timidum strain W9173 genomic sequence.</title>
        <authorList>
            <person name="Wade W.G."/>
            <person name="Johnston C.D."/>
            <person name="Chen T."/>
            <person name="Dewhirst F.E."/>
        </authorList>
    </citation>
    <scope>NUCLEOTIDE SEQUENCE [LARGE SCALE GENOMIC DNA]</scope>
    <source>
        <strain evidence="2 3">W9173</strain>
    </source>
</reference>
<evidence type="ECO:0000259" key="1">
    <source>
        <dbReference type="Pfam" id="PF10040"/>
    </source>
</evidence>
<dbReference type="CDD" id="cd21141">
    <property type="entry name" value="Cas6_III-like"/>
    <property type="match status" value="1"/>
</dbReference>
<evidence type="ECO:0000313" key="3">
    <source>
        <dbReference type="Proteomes" id="UP000526307"/>
    </source>
</evidence>
<proteinExistence type="predicted"/>
<dbReference type="InterPro" id="IPR019267">
    <property type="entry name" value="CRISPR-assoc_Cas6_C"/>
</dbReference>
<dbReference type="EMBL" id="JABXYR010000002">
    <property type="protein sequence ID" value="NWO23576.1"/>
    <property type="molecule type" value="Genomic_DNA"/>
</dbReference>
<protein>
    <submittedName>
        <fullName evidence="2">CRISPR system precrRNA processing endoribonuclease RAMP protein Cas6</fullName>
    </submittedName>
</protein>
<keyword evidence="3" id="KW-1185">Reference proteome</keyword>
<organism evidence="2 3">
    <name type="scientific">Mogibacterium timidum</name>
    <dbReference type="NCBI Taxonomy" id="35519"/>
    <lineage>
        <taxon>Bacteria</taxon>
        <taxon>Bacillati</taxon>
        <taxon>Bacillota</taxon>
        <taxon>Clostridia</taxon>
        <taxon>Peptostreptococcales</taxon>
        <taxon>Anaerovoracaceae</taxon>
        <taxon>Mogibacterium</taxon>
    </lineage>
</organism>
<dbReference type="RefSeq" id="WP_178978593.1">
    <property type="nucleotide sequence ID" value="NZ_CAUTAN010000022.1"/>
</dbReference>
<dbReference type="AlphaFoldDB" id="A0A7Y8VS10"/>
<accession>A0A7Y8VS10</accession>
<dbReference type="Gene3D" id="3.30.70.1900">
    <property type="match status" value="1"/>
</dbReference>
<feature type="domain" description="CRISPR-associated protein Cas6 C-terminal" evidence="1">
    <location>
        <begin position="124"/>
        <end position="239"/>
    </location>
</feature>
<comment type="caution">
    <text evidence="2">The sequence shown here is derived from an EMBL/GenBank/DDBJ whole genome shotgun (WGS) entry which is preliminary data.</text>
</comment>
<dbReference type="Proteomes" id="UP000526307">
    <property type="component" value="Unassembled WGS sequence"/>
</dbReference>